<gene>
    <name evidence="6" type="primary">TAF9</name>
    <name evidence="7" type="ORF">A0H76_188</name>
    <name evidence="6" type="ORF">HERIO_1614</name>
</gene>
<evidence type="ECO:0000313" key="6">
    <source>
        <dbReference type="EMBL" id="ORD96445.1"/>
    </source>
</evidence>
<dbReference type="GO" id="GO:0016251">
    <property type="term" value="F:RNA polymerase II general transcription initiation factor activity"/>
    <property type="evidence" value="ECO:0007669"/>
    <property type="project" value="TreeGrafter"/>
</dbReference>
<dbReference type="InterPro" id="IPR003162">
    <property type="entry name" value="TFIID-31"/>
</dbReference>
<sequence>MKEDKVSPKDAKIISAILRSSKIEQCEPKVIELLLGFAYRYCNDVLGDAKIYSKHCNRETISAQDIKLAIQTKVIQKMHPTPSKKLLQSTADAINKNPLTSVDTENLLRAPNVKSGFYGMEYEYKE</sequence>
<comment type="similarity">
    <text evidence="2">Belongs to the TAF9 family.</text>
</comment>
<dbReference type="InterPro" id="IPR009072">
    <property type="entry name" value="Histone-fold"/>
</dbReference>
<dbReference type="PANTHER" id="PTHR48068">
    <property type="entry name" value="TAF9 RNA POLYMERASE II, TATA BOX-BINDING PROTEIN (TBP)-ASSOCIATED FACTOR"/>
    <property type="match status" value="1"/>
</dbReference>
<evidence type="ECO:0000313" key="9">
    <source>
        <dbReference type="Proteomes" id="UP000192501"/>
    </source>
</evidence>
<dbReference type="Pfam" id="PF02291">
    <property type="entry name" value="TFIID-31kDa"/>
    <property type="match status" value="1"/>
</dbReference>
<dbReference type="GO" id="GO:0003713">
    <property type="term" value="F:transcription coactivator activity"/>
    <property type="evidence" value="ECO:0007669"/>
    <property type="project" value="TreeGrafter"/>
</dbReference>
<dbReference type="GO" id="GO:0000124">
    <property type="term" value="C:SAGA complex"/>
    <property type="evidence" value="ECO:0007669"/>
    <property type="project" value="TreeGrafter"/>
</dbReference>
<dbReference type="OrthoDB" id="341924at2759"/>
<dbReference type="EMBL" id="LTAI01000113">
    <property type="protein sequence ID" value="ORD99779.1"/>
    <property type="molecule type" value="Genomic_DNA"/>
</dbReference>
<dbReference type="Proteomes" id="UP000192356">
    <property type="component" value="Unassembled WGS sequence"/>
</dbReference>
<protein>
    <submittedName>
        <fullName evidence="6">TAF9</fullName>
    </submittedName>
</protein>
<dbReference type="GO" id="GO:0046982">
    <property type="term" value="F:protein heterodimerization activity"/>
    <property type="evidence" value="ECO:0007669"/>
    <property type="project" value="InterPro"/>
</dbReference>
<organism evidence="6 8">
    <name type="scientific">Hepatospora eriocheir</name>
    <dbReference type="NCBI Taxonomy" id="1081669"/>
    <lineage>
        <taxon>Eukaryota</taxon>
        <taxon>Fungi</taxon>
        <taxon>Fungi incertae sedis</taxon>
        <taxon>Microsporidia</taxon>
        <taxon>Hepatosporidae</taxon>
        <taxon>Hepatospora</taxon>
    </lineage>
</organism>
<dbReference type="SUPFAM" id="SSF47113">
    <property type="entry name" value="Histone-fold"/>
    <property type="match status" value="1"/>
</dbReference>
<dbReference type="CDD" id="cd07979">
    <property type="entry name" value="HFD_TAF9"/>
    <property type="match status" value="1"/>
</dbReference>
<evidence type="ECO:0000256" key="4">
    <source>
        <dbReference type="ARBA" id="ARBA00023163"/>
    </source>
</evidence>
<evidence type="ECO:0000313" key="7">
    <source>
        <dbReference type="EMBL" id="ORD99779.1"/>
    </source>
</evidence>
<dbReference type="Proteomes" id="UP000192501">
    <property type="component" value="Unassembled WGS sequence"/>
</dbReference>
<comment type="caution">
    <text evidence="6">The sequence shown here is derived from an EMBL/GenBank/DDBJ whole genome shotgun (WGS) entry which is preliminary data.</text>
</comment>
<evidence type="ECO:0000256" key="1">
    <source>
        <dbReference type="ARBA" id="ARBA00004123"/>
    </source>
</evidence>
<keyword evidence="3" id="KW-0805">Transcription regulation</keyword>
<keyword evidence="4" id="KW-0804">Transcription</keyword>
<dbReference type="PANTHER" id="PTHR48068:SF4">
    <property type="entry name" value="TATA-BOX BINDING PROTEIN ASSOCIATED FACTOR 9"/>
    <property type="match status" value="1"/>
</dbReference>
<dbReference type="InterPro" id="IPR051431">
    <property type="entry name" value="TFIID_subunit_9"/>
</dbReference>
<dbReference type="GO" id="GO:0051123">
    <property type="term" value="P:RNA polymerase II preinitiation complex assembly"/>
    <property type="evidence" value="ECO:0007669"/>
    <property type="project" value="TreeGrafter"/>
</dbReference>
<evidence type="ECO:0000256" key="3">
    <source>
        <dbReference type="ARBA" id="ARBA00023015"/>
    </source>
</evidence>
<dbReference type="AlphaFoldDB" id="A0A1X0Q9Q1"/>
<dbReference type="Gene3D" id="1.10.20.10">
    <property type="entry name" value="Histone, subunit A"/>
    <property type="match status" value="1"/>
</dbReference>
<evidence type="ECO:0000256" key="5">
    <source>
        <dbReference type="ARBA" id="ARBA00023242"/>
    </source>
</evidence>
<evidence type="ECO:0000313" key="8">
    <source>
        <dbReference type="Proteomes" id="UP000192356"/>
    </source>
</evidence>
<dbReference type="GO" id="GO:0005669">
    <property type="term" value="C:transcription factor TFIID complex"/>
    <property type="evidence" value="ECO:0007669"/>
    <property type="project" value="TreeGrafter"/>
</dbReference>
<dbReference type="VEuPathDB" id="MicrosporidiaDB:HERIO_1614"/>
<reference evidence="8 9" key="1">
    <citation type="journal article" date="2017" name="Environ. Microbiol.">
        <title>Decay of the glycolytic pathway and adaptation to intranuclear parasitism within Enterocytozoonidae microsporidia.</title>
        <authorList>
            <person name="Wiredu Boakye D."/>
            <person name="Jaroenlak P."/>
            <person name="Prachumwat A."/>
            <person name="Williams T.A."/>
            <person name="Bateman K.S."/>
            <person name="Itsathitphaisarn O."/>
            <person name="Sritunyalucksana K."/>
            <person name="Paszkiewicz K.H."/>
            <person name="Moore K.A."/>
            <person name="Stentiford G.D."/>
            <person name="Williams B.A."/>
        </authorList>
    </citation>
    <scope>NUCLEOTIDE SEQUENCE [LARGE SCALE GENOMIC DNA]</scope>
    <source>
        <strain evidence="9">canceri</strain>
        <strain evidence="7">Canceri</strain>
        <strain evidence="6 8">GB1</strain>
    </source>
</reference>
<dbReference type="EMBL" id="LVKB01000088">
    <property type="protein sequence ID" value="ORD96445.1"/>
    <property type="molecule type" value="Genomic_DNA"/>
</dbReference>
<name>A0A1X0Q9Q1_9MICR</name>
<proteinExistence type="inferred from homology"/>
<dbReference type="VEuPathDB" id="MicrosporidiaDB:A0H76_188"/>
<accession>A0A1X0Q9Q1</accession>
<keyword evidence="5" id="KW-0539">Nucleus</keyword>
<keyword evidence="8" id="KW-1185">Reference proteome</keyword>
<comment type="subcellular location">
    <subcellularLocation>
        <location evidence="1">Nucleus</location>
    </subcellularLocation>
</comment>
<evidence type="ECO:0000256" key="2">
    <source>
        <dbReference type="ARBA" id="ARBA00007646"/>
    </source>
</evidence>